<evidence type="ECO:0000313" key="3">
    <source>
        <dbReference type="EMBL" id="SCL76023.1"/>
    </source>
</evidence>
<proteinExistence type="predicted"/>
<dbReference type="Pfam" id="PF24318">
    <property type="entry name" value="DUF7490"/>
    <property type="match status" value="2"/>
</dbReference>
<dbReference type="OrthoDB" id="107434at2157"/>
<feature type="domain" description="DUF7490" evidence="2">
    <location>
        <begin position="152"/>
        <end position="250"/>
    </location>
</feature>
<dbReference type="RefSeq" id="WP_074370256.1">
    <property type="nucleotide sequence ID" value="NZ_FMID01000046.1"/>
</dbReference>
<dbReference type="PROSITE" id="PS51257">
    <property type="entry name" value="PROKAR_LIPOPROTEIN"/>
    <property type="match status" value="1"/>
</dbReference>
<accession>A0A1M4MMB8</accession>
<evidence type="ECO:0000256" key="1">
    <source>
        <dbReference type="SAM" id="Phobius"/>
    </source>
</evidence>
<feature type="domain" description="DUF7490" evidence="2">
    <location>
        <begin position="53"/>
        <end position="134"/>
    </location>
</feature>
<keyword evidence="1" id="KW-0812">Transmembrane</keyword>
<dbReference type="EMBL" id="FMID01000046">
    <property type="protein sequence ID" value="SCL76023.1"/>
    <property type="molecule type" value="Genomic_DNA"/>
</dbReference>
<keyword evidence="1" id="KW-0472">Membrane</keyword>
<gene>
    <name evidence="3" type="ORF">L21_1944</name>
</gene>
<reference evidence="3 4" key="1">
    <citation type="submission" date="2016-08" db="EMBL/GenBank/DDBJ databases">
        <authorList>
            <person name="Seilhamer J.J."/>
        </authorList>
    </citation>
    <scope>NUCLEOTIDE SEQUENCE [LARGE SCALE GENOMIC DNA]</scope>
    <source>
        <strain evidence="3">L21-II-0</strain>
    </source>
</reference>
<evidence type="ECO:0000259" key="2">
    <source>
        <dbReference type="Pfam" id="PF24318"/>
    </source>
</evidence>
<sequence length="335" mass="34941">MRRLFGTAAVAVLLFLVLAAGCTSSQPPAGYVTIRSVDVSIPDGQPPSNVTRVTAVPYLDAVYADVDGVDLQVVAKEAGTDIVVGETVRSIGTLVSGKTAKEEVTLTLENGRGYDIWVTIWQDGRMRESGSVNVFLPDRTVATQRLAYSLLTVSAIDVMTPDIDADPITLDIITGIANSGGSSGNLVMEIRAVNLQTGITAVRESRPLGTVPGDSATKKVSITVPNGYDYEIRIRLVEDGAAFATSTGRITLAPQPQVILADGSVFSPAKSTSPVALPFPTPAPTPTKPSSAQVGQFRVQSSGAPTPTYTPGFEAALAAAGLFGAGIAVLARRRR</sequence>
<protein>
    <recommendedName>
        <fullName evidence="2">DUF7490 domain-containing protein</fullName>
    </recommendedName>
</protein>
<name>A0A1M4MMB8_9EURY</name>
<feature type="transmembrane region" description="Helical" evidence="1">
    <location>
        <begin position="312"/>
        <end position="331"/>
    </location>
</feature>
<evidence type="ECO:0000313" key="4">
    <source>
        <dbReference type="Proteomes" id="UP000184671"/>
    </source>
</evidence>
<dbReference type="InterPro" id="IPR055913">
    <property type="entry name" value="DUF7490"/>
</dbReference>
<dbReference type="Proteomes" id="UP000184671">
    <property type="component" value="Unassembled WGS sequence"/>
</dbReference>
<organism evidence="3 4">
    <name type="scientific">Methanoculleus chikugoensis</name>
    <dbReference type="NCBI Taxonomy" id="118126"/>
    <lineage>
        <taxon>Archaea</taxon>
        <taxon>Methanobacteriati</taxon>
        <taxon>Methanobacteriota</taxon>
        <taxon>Stenosarchaea group</taxon>
        <taxon>Methanomicrobia</taxon>
        <taxon>Methanomicrobiales</taxon>
        <taxon>Methanomicrobiaceae</taxon>
        <taxon>Methanoculleus</taxon>
    </lineage>
</organism>
<dbReference type="AlphaFoldDB" id="A0A1M4MMB8"/>
<keyword evidence="1" id="KW-1133">Transmembrane helix</keyword>